<accession>A0ABR4J6R1</accession>
<dbReference type="Proteomes" id="UP001610446">
    <property type="component" value="Unassembled WGS sequence"/>
</dbReference>
<name>A0ABR4J6R1_9EURO</name>
<proteinExistence type="predicted"/>
<evidence type="ECO:0000256" key="1">
    <source>
        <dbReference type="SAM" id="MobiDB-lite"/>
    </source>
</evidence>
<sequence>MCTSWGQENSPVSERKGRGKQRDDQLGRCRPGIDKRMRNKRNFGRKKYGRRWGAREDEAKEGCYGRERSRCR</sequence>
<evidence type="ECO:0000313" key="2">
    <source>
        <dbReference type="EMBL" id="KAL2835718.1"/>
    </source>
</evidence>
<protein>
    <submittedName>
        <fullName evidence="2">Uncharacterized protein</fullName>
    </submittedName>
</protein>
<evidence type="ECO:0000313" key="3">
    <source>
        <dbReference type="Proteomes" id="UP001610446"/>
    </source>
</evidence>
<feature type="compositionally biased region" description="Basic residues" evidence="1">
    <location>
        <begin position="37"/>
        <end position="51"/>
    </location>
</feature>
<organism evidence="2 3">
    <name type="scientific">Aspergillus pseudoustus</name>
    <dbReference type="NCBI Taxonomy" id="1810923"/>
    <lineage>
        <taxon>Eukaryota</taxon>
        <taxon>Fungi</taxon>
        <taxon>Dikarya</taxon>
        <taxon>Ascomycota</taxon>
        <taxon>Pezizomycotina</taxon>
        <taxon>Eurotiomycetes</taxon>
        <taxon>Eurotiomycetidae</taxon>
        <taxon>Eurotiales</taxon>
        <taxon>Aspergillaceae</taxon>
        <taxon>Aspergillus</taxon>
        <taxon>Aspergillus subgen. Nidulantes</taxon>
    </lineage>
</organism>
<dbReference type="EMBL" id="JBFXLU010000195">
    <property type="protein sequence ID" value="KAL2835718.1"/>
    <property type="molecule type" value="Genomic_DNA"/>
</dbReference>
<feature type="compositionally biased region" description="Polar residues" evidence="1">
    <location>
        <begin position="1"/>
        <end position="12"/>
    </location>
</feature>
<gene>
    <name evidence="2" type="ORF">BJY01DRAFT_67505</name>
</gene>
<feature type="region of interest" description="Disordered" evidence="1">
    <location>
        <begin position="1"/>
        <end position="51"/>
    </location>
</feature>
<comment type="caution">
    <text evidence="2">The sequence shown here is derived from an EMBL/GenBank/DDBJ whole genome shotgun (WGS) entry which is preliminary data.</text>
</comment>
<feature type="compositionally biased region" description="Basic and acidic residues" evidence="1">
    <location>
        <begin position="13"/>
        <end position="36"/>
    </location>
</feature>
<keyword evidence="3" id="KW-1185">Reference proteome</keyword>
<reference evidence="2 3" key="1">
    <citation type="submission" date="2024-07" db="EMBL/GenBank/DDBJ databases">
        <title>Section-level genome sequencing and comparative genomics of Aspergillus sections Usti and Cavernicolus.</title>
        <authorList>
            <consortium name="Lawrence Berkeley National Laboratory"/>
            <person name="Nybo J.L."/>
            <person name="Vesth T.C."/>
            <person name="Theobald S."/>
            <person name="Frisvad J.C."/>
            <person name="Larsen T.O."/>
            <person name="Kjaerboelling I."/>
            <person name="Rothschild-Mancinelli K."/>
            <person name="Lyhne E.K."/>
            <person name="Kogle M.E."/>
            <person name="Barry K."/>
            <person name="Clum A."/>
            <person name="Na H."/>
            <person name="Ledsgaard L."/>
            <person name="Lin J."/>
            <person name="Lipzen A."/>
            <person name="Kuo A."/>
            <person name="Riley R."/>
            <person name="Mondo S."/>
            <person name="Labutti K."/>
            <person name="Haridas S."/>
            <person name="Pangalinan J."/>
            <person name="Salamov A.A."/>
            <person name="Simmons B.A."/>
            <person name="Magnuson J.K."/>
            <person name="Chen J."/>
            <person name="Drula E."/>
            <person name="Henrissat B."/>
            <person name="Wiebenga A."/>
            <person name="Lubbers R.J."/>
            <person name="Gomes A.C."/>
            <person name="Makela M.R."/>
            <person name="Stajich J."/>
            <person name="Grigoriev I.V."/>
            <person name="Mortensen U.H."/>
            <person name="De Vries R.P."/>
            <person name="Baker S.E."/>
            <person name="Andersen M.R."/>
        </authorList>
    </citation>
    <scope>NUCLEOTIDE SEQUENCE [LARGE SCALE GENOMIC DNA]</scope>
    <source>
        <strain evidence="2 3">CBS 123904</strain>
    </source>
</reference>